<dbReference type="SMART" id="SM00345">
    <property type="entry name" value="HTH_GNTR"/>
    <property type="match status" value="1"/>
</dbReference>
<dbReference type="GeneID" id="93163340"/>
<evidence type="ECO:0000256" key="1">
    <source>
        <dbReference type="ARBA" id="ARBA00023015"/>
    </source>
</evidence>
<dbReference type="SUPFAM" id="SSF48008">
    <property type="entry name" value="GntR ligand-binding domain-like"/>
    <property type="match status" value="1"/>
</dbReference>
<dbReference type="OrthoDB" id="368823at2"/>
<feature type="domain" description="HTH gntR-type" evidence="4">
    <location>
        <begin position="7"/>
        <end position="74"/>
    </location>
</feature>
<accession>A0A0J9ESH0</accession>
<dbReference type="InterPro" id="IPR000524">
    <property type="entry name" value="Tscrpt_reg_HTH_GntR"/>
</dbReference>
<protein>
    <recommendedName>
        <fullName evidence="4">HTH gntR-type domain-containing protein</fullName>
    </recommendedName>
</protein>
<dbReference type="PANTHER" id="PTHR43537">
    <property type="entry name" value="TRANSCRIPTIONAL REGULATOR, GNTR FAMILY"/>
    <property type="match status" value="1"/>
</dbReference>
<dbReference type="Pfam" id="PF07729">
    <property type="entry name" value="FCD"/>
    <property type="match status" value="1"/>
</dbReference>
<dbReference type="Gene3D" id="1.10.10.10">
    <property type="entry name" value="Winged helix-like DNA-binding domain superfamily/Winged helix DNA-binding domain"/>
    <property type="match status" value="1"/>
</dbReference>
<dbReference type="Pfam" id="PF00392">
    <property type="entry name" value="GntR"/>
    <property type="match status" value="1"/>
</dbReference>
<dbReference type="GO" id="GO:0003700">
    <property type="term" value="F:DNA-binding transcription factor activity"/>
    <property type="evidence" value="ECO:0007669"/>
    <property type="project" value="InterPro"/>
</dbReference>
<dbReference type="InterPro" id="IPR036390">
    <property type="entry name" value="WH_DNA-bd_sf"/>
</dbReference>
<gene>
    <name evidence="5" type="ORF">HMPREF9470_02849</name>
</gene>
<keyword evidence="2" id="KW-0238">DNA-binding</keyword>
<proteinExistence type="predicted"/>
<evidence type="ECO:0000256" key="3">
    <source>
        <dbReference type="ARBA" id="ARBA00023163"/>
    </source>
</evidence>
<dbReference type="InterPro" id="IPR036388">
    <property type="entry name" value="WH-like_DNA-bd_sf"/>
</dbReference>
<dbReference type="PATRIC" id="fig|742734.4.peg.3051"/>
<keyword evidence="3" id="KW-0804">Transcription</keyword>
<name>A0A0J9ESH0_9FIRM</name>
<evidence type="ECO:0000313" key="6">
    <source>
        <dbReference type="Proteomes" id="UP000037392"/>
    </source>
</evidence>
<keyword evidence="1" id="KW-0805">Transcription regulation</keyword>
<dbReference type="InterPro" id="IPR008920">
    <property type="entry name" value="TF_FadR/GntR_C"/>
</dbReference>
<dbReference type="InterPro" id="IPR011711">
    <property type="entry name" value="GntR_C"/>
</dbReference>
<dbReference type="Gene3D" id="1.20.120.530">
    <property type="entry name" value="GntR ligand-binding domain-like"/>
    <property type="match status" value="1"/>
</dbReference>
<dbReference type="PANTHER" id="PTHR43537:SF5">
    <property type="entry name" value="UXU OPERON TRANSCRIPTIONAL REGULATOR"/>
    <property type="match status" value="1"/>
</dbReference>
<comment type="caution">
    <text evidence="5">The sequence shown here is derived from an EMBL/GenBank/DDBJ whole genome shotgun (WGS) entry which is preliminary data.</text>
</comment>
<organism evidence="5 6">
    <name type="scientific">[Clostridium] citroniae WAL-19142</name>
    <dbReference type="NCBI Taxonomy" id="742734"/>
    <lineage>
        <taxon>Bacteria</taxon>
        <taxon>Bacillati</taxon>
        <taxon>Bacillota</taxon>
        <taxon>Clostridia</taxon>
        <taxon>Lachnospirales</taxon>
        <taxon>Lachnospiraceae</taxon>
        <taxon>Enterocloster</taxon>
    </lineage>
</organism>
<dbReference type="EMBL" id="ADLK01000022">
    <property type="protein sequence ID" value="KMW18745.1"/>
    <property type="molecule type" value="Genomic_DNA"/>
</dbReference>
<evidence type="ECO:0000259" key="4">
    <source>
        <dbReference type="PROSITE" id="PS50949"/>
    </source>
</evidence>
<reference evidence="5 6" key="1">
    <citation type="submission" date="2011-04" db="EMBL/GenBank/DDBJ databases">
        <title>The Genome Sequence of Clostridium citroniae WAL-19142.</title>
        <authorList>
            <consortium name="The Broad Institute Genome Sequencing Platform"/>
            <person name="Earl A."/>
            <person name="Ward D."/>
            <person name="Feldgarden M."/>
            <person name="Gevers D."/>
            <person name="Warren Y.A."/>
            <person name="Tyrrell K.L."/>
            <person name="Citron D.M."/>
            <person name="Goldstein E.J."/>
            <person name="Daigneault M."/>
            <person name="Allen-Vercoe E."/>
            <person name="Young S.K."/>
            <person name="Zeng Q."/>
            <person name="Gargeya S."/>
            <person name="Fitzgerald M."/>
            <person name="Haas B."/>
            <person name="Abouelleil A."/>
            <person name="Alvarado L."/>
            <person name="Arachchi H.M."/>
            <person name="Berlin A."/>
            <person name="Brown A."/>
            <person name="Chapman S.B."/>
            <person name="Chen Z."/>
            <person name="Dunbar C."/>
            <person name="Freedman E."/>
            <person name="Gearin G."/>
            <person name="Gellesch M."/>
            <person name="Goldberg J."/>
            <person name="Griggs A."/>
            <person name="Gujja S."/>
            <person name="Heilman E.R."/>
            <person name="Heiman D."/>
            <person name="Howarth C."/>
            <person name="Larson L."/>
            <person name="Lui A."/>
            <person name="MacDonald P.J."/>
            <person name="Mehta T."/>
            <person name="Montmayeur A."/>
            <person name="Murphy C."/>
            <person name="Neiman D."/>
            <person name="Pearson M."/>
            <person name="Priest M."/>
            <person name="Roberts A."/>
            <person name="Saif S."/>
            <person name="Shea T."/>
            <person name="Shenoy N."/>
            <person name="Sisk P."/>
            <person name="Stolte C."/>
            <person name="Sykes S."/>
            <person name="White J."/>
            <person name="Yandava C."/>
            <person name="Wortman J."/>
            <person name="Nusbaum C."/>
            <person name="Birren B."/>
        </authorList>
    </citation>
    <scope>NUCLEOTIDE SEQUENCE [LARGE SCALE GENOMIC DNA]</scope>
    <source>
        <strain evidence="5 6">WAL-19142</strain>
    </source>
</reference>
<dbReference type="Proteomes" id="UP000037392">
    <property type="component" value="Unassembled WGS sequence"/>
</dbReference>
<dbReference type="PROSITE" id="PS50949">
    <property type="entry name" value="HTH_GNTR"/>
    <property type="match status" value="1"/>
</dbReference>
<dbReference type="GO" id="GO:0003677">
    <property type="term" value="F:DNA binding"/>
    <property type="evidence" value="ECO:0007669"/>
    <property type="project" value="UniProtKB-KW"/>
</dbReference>
<evidence type="ECO:0000256" key="2">
    <source>
        <dbReference type="ARBA" id="ARBA00023125"/>
    </source>
</evidence>
<dbReference type="AlphaFoldDB" id="A0A0J9ESH0"/>
<sequence>MGTEPVIKEDTNIYSILRDDIVKLRLKPGMFFNIKDICRLYDVGRSPGREALLQLEQEDLITVLPHRGSIVSKLDLDRIDNERFVHRSIEENVLRDFIGMFSPSVILRMENCILEQKEQYRAKDIRRFFDADEEFHALFFSEIFRDYCLSVIERECSNYKRIRLLALMADENFMKNSIEEHESMIRAVSTRNLDKLMFWSSLHTDRYKAQERWLLKRFPDLFTQSDKESEGMRKSPADLTSDFLLSIRSRGL</sequence>
<dbReference type="RefSeq" id="WP_007865267.1">
    <property type="nucleotide sequence ID" value="NZ_KQ235878.1"/>
</dbReference>
<evidence type="ECO:0000313" key="5">
    <source>
        <dbReference type="EMBL" id="KMW18745.1"/>
    </source>
</evidence>
<dbReference type="SUPFAM" id="SSF46785">
    <property type="entry name" value="Winged helix' DNA-binding domain"/>
    <property type="match status" value="1"/>
</dbReference>